<evidence type="ECO:0000313" key="2">
    <source>
        <dbReference type="EMBL" id="QDS98846.1"/>
    </source>
</evidence>
<organism evidence="2 3">
    <name type="scientific">Adhaeretor mobilis</name>
    <dbReference type="NCBI Taxonomy" id="1930276"/>
    <lineage>
        <taxon>Bacteria</taxon>
        <taxon>Pseudomonadati</taxon>
        <taxon>Planctomycetota</taxon>
        <taxon>Planctomycetia</taxon>
        <taxon>Pirellulales</taxon>
        <taxon>Lacipirellulaceae</taxon>
        <taxon>Adhaeretor</taxon>
    </lineage>
</organism>
<dbReference type="RefSeq" id="WP_145060120.1">
    <property type="nucleotide sequence ID" value="NZ_CP036263.1"/>
</dbReference>
<name>A0A517MVE8_9BACT</name>
<feature type="chain" id="PRO_5022109359" description="PEP-CTERM protein-sorting domain-containing protein" evidence="1">
    <location>
        <begin position="27"/>
        <end position="391"/>
    </location>
</feature>
<dbReference type="AlphaFoldDB" id="A0A517MVE8"/>
<evidence type="ECO:0000313" key="3">
    <source>
        <dbReference type="Proteomes" id="UP000319852"/>
    </source>
</evidence>
<dbReference type="OrthoDB" id="243140at2"/>
<keyword evidence="1" id="KW-0732">Signal</keyword>
<keyword evidence="3" id="KW-1185">Reference proteome</keyword>
<dbReference type="PROSITE" id="PS00018">
    <property type="entry name" value="EF_HAND_1"/>
    <property type="match status" value="1"/>
</dbReference>
<dbReference type="Proteomes" id="UP000319852">
    <property type="component" value="Chromosome"/>
</dbReference>
<dbReference type="KEGG" id="amob:HG15A2_21310"/>
<proteinExistence type="predicted"/>
<dbReference type="InterPro" id="IPR018247">
    <property type="entry name" value="EF_Hand_1_Ca_BS"/>
</dbReference>
<gene>
    <name evidence="2" type="ORF">HG15A2_21310</name>
</gene>
<sequence length="391" mass="41563" precursor="true">MKTAKTLFFLITFSGLLFNFSNAAKAVDLSFAGSHNDIGGTFFPGAGPANVQSYVVVPWRSDSANNTFSASSDSGQRYYGRDGYALFGTRFDYPNANATSGASAHPEDTFFPLAFPDLVDLPDFVTYSEVLSSKVAGGYPYALIDDPALTAGYRDFNWGDTQSPPANPAHSQAPYVKQGILDGWDQFGHDPANSDPNALPAGRWGFTVGSDVPSRIRVGVMTDGLDNGGFAPKEVFLGHVSVLGNGTTYDSVSSGTLVGNRFVDMHFFDIIDAQDGDTFAFGVKANSGVFGISGVSGFSFDVMPDLDDADFDGNGSVGGEDFLIWQRGVATGTTHAEGDANLDGVVDSGDLAVWESQYGTTLLASATSVPEPTSLLLLLSTLHFWGRRFRL</sequence>
<reference evidence="2 3" key="1">
    <citation type="submission" date="2019-02" db="EMBL/GenBank/DDBJ databases">
        <title>Deep-cultivation of Planctomycetes and their phenomic and genomic characterization uncovers novel biology.</title>
        <authorList>
            <person name="Wiegand S."/>
            <person name="Jogler M."/>
            <person name="Boedeker C."/>
            <person name="Pinto D."/>
            <person name="Vollmers J."/>
            <person name="Rivas-Marin E."/>
            <person name="Kohn T."/>
            <person name="Peeters S.H."/>
            <person name="Heuer A."/>
            <person name="Rast P."/>
            <person name="Oberbeckmann S."/>
            <person name="Bunk B."/>
            <person name="Jeske O."/>
            <person name="Meyerdierks A."/>
            <person name="Storesund J.E."/>
            <person name="Kallscheuer N."/>
            <person name="Luecker S."/>
            <person name="Lage O.M."/>
            <person name="Pohl T."/>
            <person name="Merkel B.J."/>
            <person name="Hornburger P."/>
            <person name="Mueller R.-W."/>
            <person name="Bruemmer F."/>
            <person name="Labrenz M."/>
            <person name="Spormann A.M."/>
            <person name="Op den Camp H."/>
            <person name="Overmann J."/>
            <person name="Amann R."/>
            <person name="Jetten M.S.M."/>
            <person name="Mascher T."/>
            <person name="Medema M.H."/>
            <person name="Devos D.P."/>
            <person name="Kaster A.-K."/>
            <person name="Ovreas L."/>
            <person name="Rohde M."/>
            <person name="Galperin M.Y."/>
            <person name="Jogler C."/>
        </authorList>
    </citation>
    <scope>NUCLEOTIDE SEQUENCE [LARGE SCALE GENOMIC DNA]</scope>
    <source>
        <strain evidence="2 3">HG15A2</strain>
    </source>
</reference>
<feature type="signal peptide" evidence="1">
    <location>
        <begin position="1"/>
        <end position="26"/>
    </location>
</feature>
<protein>
    <recommendedName>
        <fullName evidence="4">PEP-CTERM protein-sorting domain-containing protein</fullName>
    </recommendedName>
</protein>
<dbReference type="EMBL" id="CP036263">
    <property type="protein sequence ID" value="QDS98846.1"/>
    <property type="molecule type" value="Genomic_DNA"/>
</dbReference>
<evidence type="ECO:0000256" key="1">
    <source>
        <dbReference type="SAM" id="SignalP"/>
    </source>
</evidence>
<evidence type="ECO:0008006" key="4">
    <source>
        <dbReference type="Google" id="ProtNLM"/>
    </source>
</evidence>
<accession>A0A517MVE8</accession>